<feature type="binding site" evidence="14">
    <location>
        <position position="195"/>
    </location>
    <ligand>
        <name>Ca(2+)</name>
        <dbReference type="ChEBI" id="CHEBI:29108"/>
        <label>2</label>
    </ligand>
</feature>
<evidence type="ECO:0000256" key="10">
    <source>
        <dbReference type="ARBA" id="ARBA00023180"/>
    </source>
</evidence>
<name>A0A7I8KHU2_SPIIN</name>
<feature type="disulfide bond" evidence="16">
    <location>
        <begin position="201"/>
        <end position="233"/>
    </location>
</feature>
<comment type="similarity">
    <text evidence="2">Belongs to the peroxidase family. Ascorbate peroxidase subfamily.</text>
</comment>
<gene>
    <name evidence="19" type="ORF">SI8410_05007228</name>
</gene>
<dbReference type="PRINTS" id="PR00461">
    <property type="entry name" value="PLPEROXIDASE"/>
</dbReference>
<comment type="catalytic activity">
    <reaction evidence="1 17">
        <text>2 a phenolic donor + H2O2 = 2 a phenolic radical donor + 2 H2O</text>
        <dbReference type="Rhea" id="RHEA:56136"/>
        <dbReference type="ChEBI" id="CHEBI:15377"/>
        <dbReference type="ChEBI" id="CHEBI:16240"/>
        <dbReference type="ChEBI" id="CHEBI:139520"/>
        <dbReference type="ChEBI" id="CHEBI:139521"/>
        <dbReference type="EC" id="1.11.1.7"/>
    </reaction>
</comment>
<dbReference type="PROSITE" id="PS00435">
    <property type="entry name" value="PEROXIDASE_1"/>
    <property type="match status" value="1"/>
</dbReference>
<evidence type="ECO:0000256" key="13">
    <source>
        <dbReference type="PIRSR" id="PIRSR600823-2"/>
    </source>
</evidence>
<dbReference type="PANTHER" id="PTHR31517">
    <property type="match status" value="1"/>
</dbReference>
<feature type="binding site" evidence="14">
    <location>
        <position position="73"/>
    </location>
    <ligand>
        <name>Ca(2+)</name>
        <dbReference type="ChEBI" id="CHEBI:29108"/>
        <label>1</label>
    </ligand>
</feature>
<dbReference type="InterPro" id="IPR033905">
    <property type="entry name" value="Secretory_peroxidase"/>
</dbReference>
<keyword evidence="10" id="KW-0325">Glycoprotein</keyword>
<dbReference type="PROSITE" id="PS00436">
    <property type="entry name" value="PEROXIDASE_2"/>
    <property type="match status" value="1"/>
</dbReference>
<evidence type="ECO:0000256" key="2">
    <source>
        <dbReference type="ARBA" id="ARBA00006873"/>
    </source>
</evidence>
<dbReference type="InterPro" id="IPR019793">
    <property type="entry name" value="Peroxidases_heam-ligand_BS"/>
</dbReference>
<keyword evidence="20" id="KW-1185">Reference proteome</keyword>
<evidence type="ECO:0000313" key="19">
    <source>
        <dbReference type="EMBL" id="CAA7396565.1"/>
    </source>
</evidence>
<dbReference type="SUPFAM" id="SSF48113">
    <property type="entry name" value="Heme-dependent peroxidases"/>
    <property type="match status" value="1"/>
</dbReference>
<feature type="binding site" evidence="14">
    <location>
        <position position="251"/>
    </location>
    <ligand>
        <name>Ca(2+)</name>
        <dbReference type="ChEBI" id="CHEBI:29108"/>
        <label>2</label>
    </ligand>
</feature>
<keyword evidence="17" id="KW-0732">Signal</keyword>
<evidence type="ECO:0000259" key="18">
    <source>
        <dbReference type="PROSITE" id="PS50873"/>
    </source>
</evidence>
<dbReference type="AlphaFoldDB" id="A0A7I8KHU2"/>
<evidence type="ECO:0000256" key="3">
    <source>
        <dbReference type="ARBA" id="ARBA00022559"/>
    </source>
</evidence>
<feature type="binding site" evidence="14">
    <location>
        <position position="70"/>
    </location>
    <ligand>
        <name>Ca(2+)</name>
        <dbReference type="ChEBI" id="CHEBI:29108"/>
        <label>1</label>
    </ligand>
</feature>
<keyword evidence="11 17" id="KW-0376">Hydrogen peroxide</keyword>
<comment type="function">
    <text evidence="17">Removal of H(2)O(2), oxidation of toxic reductants, biosynthesis and degradation of lignin, suberization, auxin catabolism, response to environmental stresses such as wounding, pathogen attack and oxidative stress.</text>
</comment>
<keyword evidence="17" id="KW-0964">Secreted</keyword>
<dbReference type="Gene3D" id="1.10.520.10">
    <property type="match status" value="1"/>
</dbReference>
<keyword evidence="7 17" id="KW-0560">Oxidoreductase</keyword>
<feature type="binding site" evidence="14">
    <location>
        <position position="246"/>
    </location>
    <ligand>
        <name>Ca(2+)</name>
        <dbReference type="ChEBI" id="CHEBI:29108"/>
        <label>2</label>
    </ligand>
</feature>
<dbReference type="InterPro" id="IPR000823">
    <property type="entry name" value="Peroxidase_pln"/>
</dbReference>
<dbReference type="PROSITE" id="PS50873">
    <property type="entry name" value="PEROXIDASE_4"/>
    <property type="match status" value="1"/>
</dbReference>
<evidence type="ECO:0000256" key="16">
    <source>
        <dbReference type="PIRSR" id="PIRSR600823-5"/>
    </source>
</evidence>
<keyword evidence="5 14" id="KW-0479">Metal-binding</keyword>
<dbReference type="GO" id="GO:0020037">
    <property type="term" value="F:heme binding"/>
    <property type="evidence" value="ECO:0007669"/>
    <property type="project" value="UniProtKB-UniRule"/>
</dbReference>
<keyword evidence="8 14" id="KW-0408">Iron</keyword>
<evidence type="ECO:0000256" key="7">
    <source>
        <dbReference type="ARBA" id="ARBA00023002"/>
    </source>
</evidence>
<feature type="binding site" evidence="14">
    <location>
        <position position="75"/>
    </location>
    <ligand>
        <name>Ca(2+)</name>
        <dbReference type="ChEBI" id="CHEBI:29108"/>
        <label>1</label>
    </ligand>
</feature>
<dbReference type="OrthoDB" id="2113341at2759"/>
<evidence type="ECO:0000313" key="20">
    <source>
        <dbReference type="Proteomes" id="UP000663760"/>
    </source>
</evidence>
<evidence type="ECO:0000256" key="14">
    <source>
        <dbReference type="PIRSR" id="PIRSR600823-3"/>
    </source>
</evidence>
<reference evidence="19" key="1">
    <citation type="submission" date="2020-02" db="EMBL/GenBank/DDBJ databases">
        <authorList>
            <person name="Scholz U."/>
            <person name="Mascher M."/>
            <person name="Fiebig A."/>
        </authorList>
    </citation>
    <scope>NUCLEOTIDE SEQUENCE</scope>
</reference>
<evidence type="ECO:0000256" key="11">
    <source>
        <dbReference type="ARBA" id="ARBA00023324"/>
    </source>
</evidence>
<dbReference type="Pfam" id="PF00141">
    <property type="entry name" value="peroxidase"/>
    <property type="match status" value="1"/>
</dbReference>
<keyword evidence="3 17" id="KW-0575">Peroxidase</keyword>
<feature type="site" description="Transition state stabilizer" evidence="15">
    <location>
        <position position="65"/>
    </location>
</feature>
<keyword evidence="4 17" id="KW-0349">Heme</keyword>
<feature type="chain" id="PRO_5029946156" description="Peroxidase" evidence="17">
    <location>
        <begin position="21"/>
        <end position="323"/>
    </location>
</feature>
<feature type="domain" description="Plant heme peroxidase family profile" evidence="18">
    <location>
        <begin position="28"/>
        <end position="323"/>
    </location>
</feature>
<evidence type="ECO:0000256" key="12">
    <source>
        <dbReference type="PIRSR" id="PIRSR600823-1"/>
    </source>
</evidence>
<feature type="active site" description="Proton acceptor" evidence="12">
    <location>
        <position position="69"/>
    </location>
</feature>
<evidence type="ECO:0000256" key="17">
    <source>
        <dbReference type="RuleBase" id="RU362060"/>
    </source>
</evidence>
<organism evidence="19 20">
    <name type="scientific">Spirodela intermedia</name>
    <name type="common">Intermediate duckweed</name>
    <dbReference type="NCBI Taxonomy" id="51605"/>
    <lineage>
        <taxon>Eukaryota</taxon>
        <taxon>Viridiplantae</taxon>
        <taxon>Streptophyta</taxon>
        <taxon>Embryophyta</taxon>
        <taxon>Tracheophyta</taxon>
        <taxon>Spermatophyta</taxon>
        <taxon>Magnoliopsida</taxon>
        <taxon>Liliopsida</taxon>
        <taxon>Araceae</taxon>
        <taxon>Lemnoideae</taxon>
        <taxon>Spirodela</taxon>
    </lineage>
</organism>
<feature type="signal peptide" evidence="17">
    <location>
        <begin position="1"/>
        <end position="20"/>
    </location>
</feature>
<comment type="subcellular location">
    <subcellularLocation>
        <location evidence="17">Secreted</location>
    </subcellularLocation>
</comment>
<feature type="binding site" description="axial binding residue" evidence="14">
    <location>
        <position position="194"/>
    </location>
    <ligand>
        <name>heme b</name>
        <dbReference type="ChEBI" id="CHEBI:60344"/>
    </ligand>
    <ligandPart>
        <name>Fe</name>
        <dbReference type="ChEBI" id="CHEBI:18248"/>
    </ligandPart>
</feature>
<dbReference type="InterPro" id="IPR002016">
    <property type="entry name" value="Haem_peroxidase"/>
</dbReference>
<feature type="disulfide bond" evidence="16">
    <location>
        <begin position="38"/>
        <end position="117"/>
    </location>
</feature>
<dbReference type="CDD" id="cd00693">
    <property type="entry name" value="secretory_peroxidase"/>
    <property type="match status" value="1"/>
</dbReference>
<dbReference type="EC" id="1.11.1.7" evidence="17"/>
<evidence type="ECO:0000256" key="1">
    <source>
        <dbReference type="ARBA" id="ARBA00000189"/>
    </source>
</evidence>
<comment type="cofactor">
    <cofactor evidence="14 17">
        <name>heme b</name>
        <dbReference type="ChEBI" id="CHEBI:60344"/>
    </cofactor>
    <text evidence="14 17">Binds 1 heme b (iron(II)-protoporphyrin IX) group per subunit.</text>
</comment>
<feature type="binding site" evidence="14">
    <location>
        <position position="244"/>
    </location>
    <ligand>
        <name>Ca(2+)</name>
        <dbReference type="ChEBI" id="CHEBI:29108"/>
        <label>2</label>
    </ligand>
</feature>
<evidence type="ECO:0000256" key="9">
    <source>
        <dbReference type="ARBA" id="ARBA00023157"/>
    </source>
</evidence>
<sequence>MGSSRLMEMLLLLLTGLVIAGSRLDAEALSTNYYAASCPFVEIIVRDTVNQALRRDPTLSGPLLRMHFHDCFVEGCDGSVLIDSTRGNKAEKDSPPNLSLRGYEVIDQAKRAVEQRCPGVVSCADIVAMAARDAVLWAGGPIYDIPKGRLDGRRSRIEDTINLPPPTLNSSALIKIFGQRGFTVQEMVALSGGHTLGVARCSSFKNRLSNFDSVNRVDPSLDQSFAKTLVKACAAGDSSEVSFDSTRTFFDNAYFRAIPVGGGLLSSDQTLFSSPETRGLVDAYAMNQARFFFDFSQAMVKMGLLNVKVGAGGEVRRDCRRVN</sequence>
<dbReference type="InterPro" id="IPR019794">
    <property type="entry name" value="Peroxidases_AS"/>
</dbReference>
<dbReference type="FunFam" id="1.10.420.10:FF:000006">
    <property type="entry name" value="Peroxidase"/>
    <property type="match status" value="1"/>
</dbReference>
<comment type="cofactor">
    <cofactor evidence="14 17">
        <name>Ca(2+)</name>
        <dbReference type="ChEBI" id="CHEBI:29108"/>
    </cofactor>
    <text evidence="14 17">Binds 2 calcium ions per subunit.</text>
</comment>
<dbReference type="Gene3D" id="1.10.420.10">
    <property type="entry name" value="Peroxidase, domain 2"/>
    <property type="match status" value="1"/>
</dbReference>
<evidence type="ECO:0000256" key="4">
    <source>
        <dbReference type="ARBA" id="ARBA00022617"/>
    </source>
</evidence>
<feature type="binding site" evidence="14">
    <location>
        <position position="91"/>
    </location>
    <ligand>
        <name>Ca(2+)</name>
        <dbReference type="ChEBI" id="CHEBI:29108"/>
        <label>1</label>
    </ligand>
</feature>
<feature type="disulfide bond" evidence="16">
    <location>
        <begin position="71"/>
        <end position="76"/>
    </location>
</feature>
<keyword evidence="9 16" id="KW-1015">Disulfide bond</keyword>
<accession>A0A7I8KHU2</accession>
<evidence type="ECO:0000256" key="6">
    <source>
        <dbReference type="ARBA" id="ARBA00022837"/>
    </source>
</evidence>
<feature type="binding site" evidence="13">
    <location>
        <position position="164"/>
    </location>
    <ligand>
        <name>substrate</name>
    </ligand>
</feature>
<keyword evidence="6 14" id="KW-0106">Calcium</keyword>
<dbReference type="EMBL" id="LR746268">
    <property type="protein sequence ID" value="CAA7396565.1"/>
    <property type="molecule type" value="Genomic_DNA"/>
</dbReference>
<feature type="disulfide bond" evidence="16">
    <location>
        <begin position="123"/>
        <end position="319"/>
    </location>
</feature>
<evidence type="ECO:0000256" key="15">
    <source>
        <dbReference type="PIRSR" id="PIRSR600823-4"/>
    </source>
</evidence>
<dbReference type="GO" id="GO:0140825">
    <property type="term" value="F:lactoperoxidase activity"/>
    <property type="evidence" value="ECO:0007669"/>
    <property type="project" value="UniProtKB-EC"/>
</dbReference>
<evidence type="ECO:0000256" key="8">
    <source>
        <dbReference type="ARBA" id="ARBA00023004"/>
    </source>
</evidence>
<dbReference type="FunFam" id="1.10.520.10:FF:000001">
    <property type="entry name" value="Peroxidase"/>
    <property type="match status" value="1"/>
</dbReference>
<dbReference type="GO" id="GO:0042744">
    <property type="term" value="P:hydrogen peroxide catabolic process"/>
    <property type="evidence" value="ECO:0007669"/>
    <property type="project" value="UniProtKB-KW"/>
</dbReference>
<evidence type="ECO:0000256" key="5">
    <source>
        <dbReference type="ARBA" id="ARBA00022723"/>
    </source>
</evidence>
<dbReference type="GO" id="GO:0005576">
    <property type="term" value="C:extracellular region"/>
    <property type="evidence" value="ECO:0007669"/>
    <property type="project" value="UniProtKB-SubCell"/>
</dbReference>
<dbReference type="PRINTS" id="PR00458">
    <property type="entry name" value="PEROXIDASE"/>
</dbReference>
<dbReference type="InterPro" id="IPR010255">
    <property type="entry name" value="Haem_peroxidase_sf"/>
</dbReference>
<comment type="similarity">
    <text evidence="17">Belongs to the peroxidase family. Classical plant (class III) peroxidase subfamily.</text>
</comment>
<dbReference type="GO" id="GO:0046872">
    <property type="term" value="F:metal ion binding"/>
    <property type="evidence" value="ECO:0007669"/>
    <property type="project" value="UniProtKB-UniRule"/>
</dbReference>
<feature type="binding site" evidence="14">
    <location>
        <position position="79"/>
    </location>
    <ligand>
        <name>Ca(2+)</name>
        <dbReference type="ChEBI" id="CHEBI:29108"/>
        <label>1</label>
    </ligand>
</feature>
<dbReference type="Proteomes" id="UP000663760">
    <property type="component" value="Chromosome 5"/>
</dbReference>
<dbReference type="PANTHER" id="PTHR31517:SF48">
    <property type="entry name" value="PEROXIDASE 16-RELATED"/>
    <property type="match status" value="1"/>
</dbReference>
<dbReference type="GO" id="GO:0006979">
    <property type="term" value="P:response to oxidative stress"/>
    <property type="evidence" value="ECO:0007669"/>
    <property type="project" value="UniProtKB-UniRule"/>
</dbReference>
<protein>
    <recommendedName>
        <fullName evidence="17">Peroxidase</fullName>
        <ecNumber evidence="17">1.11.1.7</ecNumber>
    </recommendedName>
</protein>
<feature type="binding site" evidence="14">
    <location>
        <position position="77"/>
    </location>
    <ligand>
        <name>Ca(2+)</name>
        <dbReference type="ChEBI" id="CHEBI:29108"/>
        <label>1</label>
    </ligand>
</feature>
<proteinExistence type="inferred from homology"/>